<dbReference type="Proteomes" id="UP000249464">
    <property type="component" value="Unassembled WGS sequence"/>
</dbReference>
<dbReference type="GO" id="GO:0006508">
    <property type="term" value="P:proteolysis"/>
    <property type="evidence" value="ECO:0007669"/>
    <property type="project" value="UniProtKB-KW"/>
</dbReference>
<dbReference type="GO" id="GO:0003723">
    <property type="term" value="F:RNA binding"/>
    <property type="evidence" value="ECO:0007669"/>
    <property type="project" value="UniProtKB-KW"/>
</dbReference>
<evidence type="ECO:0000256" key="13">
    <source>
        <dbReference type="ARBA" id="ARBA00022884"/>
    </source>
</evidence>
<evidence type="ECO:0000256" key="6">
    <source>
        <dbReference type="ARBA" id="ARBA00022722"/>
    </source>
</evidence>
<dbReference type="GO" id="GO:0008233">
    <property type="term" value="F:peptidase activity"/>
    <property type="evidence" value="ECO:0007669"/>
    <property type="project" value="UniProtKB-KW"/>
</dbReference>
<keyword evidence="2" id="KW-0815">Transposition</keyword>
<dbReference type="SUPFAM" id="SSF53098">
    <property type="entry name" value="Ribonuclease H-like"/>
    <property type="match status" value="1"/>
</dbReference>
<gene>
    <name evidence="24" type="primary">BQ5605_C011g06664</name>
    <name evidence="24" type="ORF">BQ5605_C011G06664</name>
</gene>
<keyword evidence="17" id="KW-0917">Virion maturation</keyword>
<reference evidence="24 25" key="1">
    <citation type="submission" date="2016-11" db="EMBL/GenBank/DDBJ databases">
        <authorList>
            <person name="Jaros S."/>
            <person name="Januszkiewicz K."/>
            <person name="Wedrychowicz H."/>
        </authorList>
    </citation>
    <scope>NUCLEOTIDE SEQUENCE [LARGE SCALE GENOMIC DNA]</scope>
</reference>
<evidence type="ECO:0000256" key="2">
    <source>
        <dbReference type="ARBA" id="ARBA00022578"/>
    </source>
</evidence>
<evidence type="ECO:0000256" key="8">
    <source>
        <dbReference type="ARBA" id="ARBA00022741"/>
    </source>
</evidence>
<evidence type="ECO:0000256" key="15">
    <source>
        <dbReference type="ARBA" id="ARBA00022918"/>
    </source>
</evidence>
<dbReference type="InterPro" id="IPR054722">
    <property type="entry name" value="PolX-like_BBD"/>
</dbReference>
<keyword evidence="12" id="KW-0460">Magnesium</keyword>
<sequence>MVAFGGNETTESLNATQPPPETPEHISEAKHNENNSGVDLSEMATETQFMAATELQKLKELGPLRHENSAEWFRRARRLFDTTGTSLHIDFEITKPAKRGEKETEDAFYTRAQCWTKVNNQGLLVIETCVTKDTWVSIGGNTHSSFRQDWDALKKRFDRPAPGFTPEILFSKFCTFDYKPGEDLNDYLDKLLDKRREIERMKVSNFRAEMGEDKWNAYNKTLPSEAIETTMAIDKFLWKAIILARIPRDIAERVRHLNKNKSLIDAARDLWKECLDREKKNASTAKPKQPQVFSITPGCVPGCCCPSCQPDLYPKVLAAQAVQPLAAKKKSQAKGASDYQNYEKWTTLGGRIMNNKFVCGYNQCWNCWGAGHLKQACPHLATIDRELLRDRTLRSLGITIGLRNQAALFVEFEGPGVATSVIRHGHFVTTYGASNNPEDKRINNTELIYDTGATCSISPHQHHFSSYIPALSKVYIKDAGGHLHLITGSGTVSPQFVLDSGSIKTFDIYNVLHVPTMVATLISGPKLYDRGLHSSCNGKVFRFILDGQTVVICNVGDHMVFRARRISPNVTDSAYVLMSHPSSADLFTWHKRVGHVGAAALKKMEKEGLARGLRILSGGAHTSVPKIATTREAVPLRKLFTDVWGLVKYPSLAGHMYLLSIIDDASRFHWIFPLKHKSEVTQHIIDFIEHVEREQDLPVVKIQSDGGGEYVNRVLKAHLAAKGIEHIVTVLYKHHQQGIVEQYWRTLFEGVQSCLAHSNLPTSYCQYPYELYHGWIPDVHRFWVWGCNATVNLPSHAWQSKVSPPGVLCTFVGYSPLGWLFIQHNNSCLIQSSDARFYKRSFGRKGVAPTPPVAIDIFEGLDCPDDEPAVAVPAPEEAPEEELDKAHDDDPDDQPRPGYEHVISTGERTAELANRWGAIPGTRRRPIVDDGNFVELANLLDDDCHRLPLVGHIDLSRCDGGWTPLADVVGNLDMKHIVGDCYKLWTGNPDEPTFREAMNGPDREQWCVAYARDELSNHEGMGTWDKEESQPPVGRRAIPTKVVLLKKRNDRGEVLIFKARLVARGNLQKPGDYGTTYAPTARIASVRILNVLAHVHRWRRRQFDVNNAYLNADVLEQVWIQLPDKTVHRLRRLIYGLKQAGHNWNQTLHDELTKSHGFVRIKEDRGMYRCVCEVGGKSLTLLLAMYVNNGIITGHNDIEEFLLAFGARFKLWEGEVNMFLGMKITVDETRGELCMDQRHLAESILATRGFTDCKPASTPWLDSYLPSGHVMDTLFPYCSVVGELLWLAGCTPKHIARAKHVLRYLKGTASLGLVYHRDLGTEIVPYSDADHAGNKSSRVSVSGHVVQMAGCAITWLARRQTGMAHLSVEAKYVALSSTCREVMWLRSLLFALGCPCVGPTIIRADSTGAIALSKHPTSHTTTKHILVAYHLSRRLQDDGHVDICWVKTNLMVADIMTKGLGKAKHEHFVEHLGLTAVARQGRCWNGLVQQKTISSVSTMGANWVEAVIVSESEARDSWAQYSLESVQLGIA</sequence>
<dbReference type="Pfam" id="PF22936">
    <property type="entry name" value="Pol_BBD"/>
    <property type="match status" value="1"/>
</dbReference>
<feature type="domain" description="Integrase catalytic" evidence="23">
    <location>
        <begin position="631"/>
        <end position="802"/>
    </location>
</feature>
<keyword evidence="15" id="KW-0695">RNA-directed DNA polymerase</keyword>
<comment type="catalytic activity">
    <reaction evidence="20">
        <text>DNA(n) + a 2'-deoxyribonucleoside 5'-triphosphate = DNA(n+1) + diphosphate</text>
        <dbReference type="Rhea" id="RHEA:22508"/>
        <dbReference type="Rhea" id="RHEA-COMP:17339"/>
        <dbReference type="Rhea" id="RHEA-COMP:17340"/>
        <dbReference type="ChEBI" id="CHEBI:33019"/>
        <dbReference type="ChEBI" id="CHEBI:61560"/>
        <dbReference type="ChEBI" id="CHEBI:173112"/>
        <dbReference type="EC" id="2.7.7.49"/>
    </reaction>
</comment>
<dbReference type="GO" id="GO:0032196">
    <property type="term" value="P:transposition"/>
    <property type="evidence" value="ECO:0007669"/>
    <property type="project" value="UniProtKB-KW"/>
</dbReference>
<keyword evidence="5" id="KW-0548">Nucleotidyltransferase</keyword>
<evidence type="ECO:0000256" key="1">
    <source>
        <dbReference type="ARBA" id="ARBA00002180"/>
    </source>
</evidence>
<keyword evidence="10" id="KW-0378">Hydrolase</keyword>
<evidence type="ECO:0000256" key="3">
    <source>
        <dbReference type="ARBA" id="ARBA00022612"/>
    </source>
</evidence>
<feature type="region of interest" description="Disordered" evidence="22">
    <location>
        <begin position="868"/>
        <end position="899"/>
    </location>
</feature>
<comment type="catalytic activity">
    <reaction evidence="21">
        <text>DNA(n) + a 2'-deoxyribonucleoside 5'-triphosphate = DNA(n+1) + diphosphate</text>
        <dbReference type="Rhea" id="RHEA:22508"/>
        <dbReference type="Rhea" id="RHEA-COMP:17339"/>
        <dbReference type="Rhea" id="RHEA-COMP:17340"/>
        <dbReference type="ChEBI" id="CHEBI:33019"/>
        <dbReference type="ChEBI" id="CHEBI:61560"/>
        <dbReference type="ChEBI" id="CHEBI:173112"/>
        <dbReference type="EC" id="2.7.7.7"/>
    </reaction>
</comment>
<dbReference type="CDD" id="cd09272">
    <property type="entry name" value="RNase_HI_RT_Ty1"/>
    <property type="match status" value="1"/>
</dbReference>
<dbReference type="InterPro" id="IPR001584">
    <property type="entry name" value="Integrase_cat-core"/>
</dbReference>
<evidence type="ECO:0000256" key="10">
    <source>
        <dbReference type="ARBA" id="ARBA00022801"/>
    </source>
</evidence>
<evidence type="ECO:0000256" key="14">
    <source>
        <dbReference type="ARBA" id="ARBA00022908"/>
    </source>
</evidence>
<evidence type="ECO:0000256" key="4">
    <source>
        <dbReference type="ARBA" id="ARBA00022670"/>
    </source>
</evidence>
<feature type="compositionally biased region" description="Basic and acidic residues" evidence="22">
    <location>
        <begin position="22"/>
        <end position="33"/>
    </location>
</feature>
<dbReference type="InterPro" id="IPR013103">
    <property type="entry name" value="RVT_2"/>
</dbReference>
<evidence type="ECO:0000256" key="20">
    <source>
        <dbReference type="ARBA" id="ARBA00048173"/>
    </source>
</evidence>
<evidence type="ECO:0000256" key="12">
    <source>
        <dbReference type="ARBA" id="ARBA00022842"/>
    </source>
</evidence>
<evidence type="ECO:0000313" key="25">
    <source>
        <dbReference type="Proteomes" id="UP000249464"/>
    </source>
</evidence>
<dbReference type="Pfam" id="PF07727">
    <property type="entry name" value="RVT_2"/>
    <property type="match status" value="1"/>
</dbReference>
<keyword evidence="25" id="KW-1185">Reference proteome</keyword>
<dbReference type="GO" id="GO:0015074">
    <property type="term" value="P:DNA integration"/>
    <property type="evidence" value="ECO:0007669"/>
    <property type="project" value="UniProtKB-KW"/>
</dbReference>
<keyword evidence="11" id="KW-0067">ATP-binding</keyword>
<keyword evidence="8" id="KW-0547">Nucleotide-binding</keyword>
<keyword evidence="14" id="KW-0229">DNA integration</keyword>
<evidence type="ECO:0000256" key="16">
    <source>
        <dbReference type="ARBA" id="ARBA00022932"/>
    </source>
</evidence>
<keyword evidence="6" id="KW-0540">Nuclease</keyword>
<dbReference type="InterPro" id="IPR039537">
    <property type="entry name" value="Retrotran_Ty1/copia-like"/>
</dbReference>
<dbReference type="EMBL" id="FQNC01000011">
    <property type="protein sequence ID" value="SGY12950.1"/>
    <property type="molecule type" value="Genomic_DNA"/>
</dbReference>
<keyword evidence="16" id="KW-0808">Transferase</keyword>
<dbReference type="GO" id="GO:0003964">
    <property type="term" value="F:RNA-directed DNA polymerase activity"/>
    <property type="evidence" value="ECO:0007669"/>
    <property type="project" value="UniProtKB-KW"/>
</dbReference>
<comment type="function">
    <text evidence="1">The aspartyl protease (PR) mediates the proteolytic cleavages of the Gag and Gag-Pol polyproteins after assembly of the VLP.</text>
</comment>
<evidence type="ECO:0000256" key="9">
    <source>
        <dbReference type="ARBA" id="ARBA00022759"/>
    </source>
</evidence>
<dbReference type="Pfam" id="PF00665">
    <property type="entry name" value="rve"/>
    <property type="match status" value="1"/>
</dbReference>
<dbReference type="PANTHER" id="PTHR42648:SF11">
    <property type="entry name" value="TRANSPOSON TY4-P GAG-POL POLYPROTEIN"/>
    <property type="match status" value="1"/>
</dbReference>
<dbReference type="PANTHER" id="PTHR42648">
    <property type="entry name" value="TRANSPOSASE, PUTATIVE-RELATED"/>
    <property type="match status" value="1"/>
</dbReference>
<evidence type="ECO:0000256" key="5">
    <source>
        <dbReference type="ARBA" id="ARBA00022695"/>
    </source>
</evidence>
<organism evidence="24 25">
    <name type="scientific">Microbotryum silenes-dioicae</name>
    <dbReference type="NCBI Taxonomy" id="796604"/>
    <lineage>
        <taxon>Eukaryota</taxon>
        <taxon>Fungi</taxon>
        <taxon>Dikarya</taxon>
        <taxon>Basidiomycota</taxon>
        <taxon>Pucciniomycotina</taxon>
        <taxon>Microbotryomycetes</taxon>
        <taxon>Microbotryales</taxon>
        <taxon>Microbotryaceae</taxon>
        <taxon>Microbotryum</taxon>
    </lineage>
</organism>
<keyword evidence="4" id="KW-0645">Protease</keyword>
<dbReference type="GO" id="GO:0005524">
    <property type="term" value="F:ATP binding"/>
    <property type="evidence" value="ECO:0007669"/>
    <property type="project" value="UniProtKB-KW"/>
</dbReference>
<dbReference type="GO" id="GO:0004519">
    <property type="term" value="F:endonuclease activity"/>
    <property type="evidence" value="ECO:0007669"/>
    <property type="project" value="UniProtKB-KW"/>
</dbReference>
<dbReference type="Gene3D" id="3.30.420.10">
    <property type="entry name" value="Ribonuclease H-like superfamily/Ribonuclease H"/>
    <property type="match status" value="1"/>
</dbReference>
<evidence type="ECO:0000256" key="17">
    <source>
        <dbReference type="ARBA" id="ARBA00023113"/>
    </source>
</evidence>
<evidence type="ECO:0000256" key="11">
    <source>
        <dbReference type="ARBA" id="ARBA00022840"/>
    </source>
</evidence>
<feature type="compositionally biased region" description="Basic and acidic residues" evidence="22">
    <location>
        <begin position="884"/>
        <end position="899"/>
    </location>
</feature>
<dbReference type="InterPro" id="IPR012337">
    <property type="entry name" value="RNaseH-like_sf"/>
</dbReference>
<dbReference type="GO" id="GO:0006310">
    <property type="term" value="P:DNA recombination"/>
    <property type="evidence" value="ECO:0007669"/>
    <property type="project" value="UniProtKB-KW"/>
</dbReference>
<dbReference type="GO" id="GO:0046872">
    <property type="term" value="F:metal ion binding"/>
    <property type="evidence" value="ECO:0007669"/>
    <property type="project" value="UniProtKB-KW"/>
</dbReference>
<feature type="compositionally biased region" description="Polar residues" evidence="22">
    <location>
        <begin position="7"/>
        <end position="16"/>
    </location>
</feature>
<proteinExistence type="predicted"/>
<keyword evidence="9" id="KW-0255">Endonuclease</keyword>
<keyword evidence="3" id="KW-1188">Viral release from host cell</keyword>
<dbReference type="GO" id="GO:0005634">
    <property type="term" value="C:nucleus"/>
    <property type="evidence" value="ECO:0007669"/>
    <property type="project" value="UniProtKB-ARBA"/>
</dbReference>
<evidence type="ECO:0000256" key="7">
    <source>
        <dbReference type="ARBA" id="ARBA00022723"/>
    </source>
</evidence>
<protein>
    <submittedName>
        <fullName evidence="24">BQ5605_C011g06664 protein</fullName>
    </submittedName>
</protein>
<evidence type="ECO:0000259" key="23">
    <source>
        <dbReference type="PROSITE" id="PS50994"/>
    </source>
</evidence>
<evidence type="ECO:0000313" key="24">
    <source>
        <dbReference type="EMBL" id="SGY12950.1"/>
    </source>
</evidence>
<evidence type="ECO:0000256" key="22">
    <source>
        <dbReference type="SAM" id="MobiDB-lite"/>
    </source>
</evidence>
<keyword evidence="13" id="KW-0694">RNA-binding</keyword>
<feature type="region of interest" description="Disordered" evidence="22">
    <location>
        <begin position="1"/>
        <end position="35"/>
    </location>
</feature>
<evidence type="ECO:0000256" key="18">
    <source>
        <dbReference type="ARBA" id="ARBA00023172"/>
    </source>
</evidence>
<keyword evidence="18" id="KW-0233">DNA recombination</keyword>
<accession>A0A2X0NLY8</accession>
<evidence type="ECO:0000256" key="21">
    <source>
        <dbReference type="ARBA" id="ARBA00049244"/>
    </source>
</evidence>
<dbReference type="GO" id="GO:0003887">
    <property type="term" value="F:DNA-directed DNA polymerase activity"/>
    <property type="evidence" value="ECO:0007669"/>
    <property type="project" value="UniProtKB-KW"/>
</dbReference>
<evidence type="ECO:0000256" key="19">
    <source>
        <dbReference type="ARBA" id="ARBA00023268"/>
    </source>
</evidence>
<dbReference type="InterPro" id="IPR036397">
    <property type="entry name" value="RNaseH_sf"/>
</dbReference>
<dbReference type="PROSITE" id="PS50994">
    <property type="entry name" value="INTEGRASE"/>
    <property type="match status" value="1"/>
</dbReference>
<name>A0A2X0NLY8_9BASI</name>
<keyword evidence="19" id="KW-0511">Multifunctional enzyme</keyword>
<keyword evidence="16" id="KW-0239">DNA-directed DNA polymerase</keyword>
<keyword evidence="7" id="KW-0479">Metal-binding</keyword>